<evidence type="ECO:0000256" key="9">
    <source>
        <dbReference type="ARBA" id="ARBA00023136"/>
    </source>
</evidence>
<dbReference type="InterPro" id="IPR001133">
    <property type="entry name" value="NADH_UbQ_OxRdtase_chain4L/K"/>
</dbReference>
<comment type="catalytic activity">
    <reaction evidence="10">
        <text>a quinone + NADH + 5 H(+)(in) = a quinol + NAD(+) + 4 H(+)(out)</text>
        <dbReference type="Rhea" id="RHEA:57888"/>
        <dbReference type="ChEBI" id="CHEBI:15378"/>
        <dbReference type="ChEBI" id="CHEBI:24646"/>
        <dbReference type="ChEBI" id="CHEBI:57540"/>
        <dbReference type="ChEBI" id="CHEBI:57945"/>
        <dbReference type="ChEBI" id="CHEBI:132124"/>
    </reaction>
</comment>
<evidence type="ECO:0000256" key="6">
    <source>
        <dbReference type="ARBA" id="ARBA00022967"/>
    </source>
</evidence>
<feature type="transmembrane region" description="Helical" evidence="10">
    <location>
        <begin position="28"/>
        <end position="46"/>
    </location>
</feature>
<dbReference type="GO" id="GO:0050136">
    <property type="term" value="F:NADH dehydrogenase (quinone) (non-electrogenic) activity"/>
    <property type="evidence" value="ECO:0007669"/>
    <property type="project" value="UniProtKB-UniRule"/>
</dbReference>
<dbReference type="KEGG" id="mhd:Marky_0514"/>
<evidence type="ECO:0000256" key="4">
    <source>
        <dbReference type="ARBA" id="ARBA00022692"/>
    </source>
</evidence>
<evidence type="ECO:0000256" key="8">
    <source>
        <dbReference type="ARBA" id="ARBA00023027"/>
    </source>
</evidence>
<dbReference type="STRING" id="869210.Marky_0514"/>
<dbReference type="GO" id="GO:0048038">
    <property type="term" value="F:quinone binding"/>
    <property type="evidence" value="ECO:0007669"/>
    <property type="project" value="UniProtKB-KW"/>
</dbReference>
<dbReference type="GO" id="GO:0005886">
    <property type="term" value="C:plasma membrane"/>
    <property type="evidence" value="ECO:0007669"/>
    <property type="project" value="UniProtKB-SubCell"/>
</dbReference>
<dbReference type="GO" id="GO:0030964">
    <property type="term" value="C:NADH dehydrogenase complex"/>
    <property type="evidence" value="ECO:0007669"/>
    <property type="project" value="TreeGrafter"/>
</dbReference>
<protein>
    <recommendedName>
        <fullName evidence="10">NADH-quinone oxidoreductase subunit K</fullName>
        <ecNumber evidence="10">7.1.1.-</ecNumber>
    </recommendedName>
    <alternativeName>
        <fullName evidence="10">NADH dehydrogenase I subunit K</fullName>
    </alternativeName>
    <alternativeName>
        <fullName evidence="10">NDH-1 subunit K</fullName>
    </alternativeName>
</protein>
<evidence type="ECO:0000313" key="12">
    <source>
        <dbReference type="Proteomes" id="UP000007030"/>
    </source>
</evidence>
<comment type="subunit">
    <text evidence="10">NDH-1 is composed of 15 different subunits. Subunits NuoA, H, J, K, L, M, N constitute the membrane sector of the complex.</text>
</comment>
<gene>
    <name evidence="10" type="primary">nuoK</name>
    <name evidence="11" type="ordered locus">Marky_0514</name>
</gene>
<comment type="caution">
    <text evidence="10">Lacks conserved residue(s) required for the propagation of feature annotation.</text>
</comment>
<keyword evidence="12" id="KW-1185">Reference proteome</keyword>
<keyword evidence="3 10" id="KW-0813">Transport</keyword>
<evidence type="ECO:0000256" key="5">
    <source>
        <dbReference type="ARBA" id="ARBA00022719"/>
    </source>
</evidence>
<dbReference type="HOGENOM" id="CLU_144724_0_0_0"/>
<evidence type="ECO:0000256" key="1">
    <source>
        <dbReference type="ARBA" id="ARBA00004141"/>
    </source>
</evidence>
<dbReference type="PANTHER" id="PTHR11434:SF21">
    <property type="entry name" value="NADH DEHYDROGENASE SUBUNIT 4L-RELATED"/>
    <property type="match status" value="1"/>
</dbReference>
<keyword evidence="6 10" id="KW-1278">Translocase</keyword>
<sequence>MTYYLLLSAALFTIGVYGLLVRRTAILLFLSIELMLNAANLGLVTFARAYGDIAAQSVAFLVIAIAAAEVAVGLGIIVAVFRTRASTVVDELRHLRG</sequence>
<dbReference type="Gene3D" id="1.10.287.3510">
    <property type="match status" value="1"/>
</dbReference>
<dbReference type="AlphaFoldDB" id="F2NM09"/>
<dbReference type="NCBIfam" id="NF004320">
    <property type="entry name" value="PRK05715.1-2"/>
    <property type="match status" value="1"/>
</dbReference>
<dbReference type="FunFam" id="1.10.287.3510:FF:000001">
    <property type="entry name" value="NADH-quinone oxidoreductase subunit K"/>
    <property type="match status" value="1"/>
</dbReference>
<proteinExistence type="inferred from homology"/>
<keyword evidence="9 10" id="KW-0472">Membrane</keyword>
<dbReference type="eggNOG" id="COG0713">
    <property type="taxonomic scope" value="Bacteria"/>
</dbReference>
<dbReference type="Proteomes" id="UP000007030">
    <property type="component" value="Chromosome"/>
</dbReference>
<comment type="similarity">
    <text evidence="2 10">Belongs to the complex I subunit 4L family.</text>
</comment>
<dbReference type="RefSeq" id="WP_013703319.1">
    <property type="nucleotide sequence ID" value="NC_015387.1"/>
</dbReference>
<evidence type="ECO:0000313" key="11">
    <source>
        <dbReference type="EMBL" id="AEB11266.1"/>
    </source>
</evidence>
<comment type="function">
    <text evidence="10">NDH-1 shuttles electrons from NADH, via FMN and iron-sulfur (Fe-S) centers, to quinones in the respiratory chain. The immediate electron acceptor for the enzyme in this species is believed to be a menaquinone. Couples the redox reaction to proton translocation (for every two electrons transferred, four hydrogen ions are translocated across the cytoplasmic membrane), and thus conserves the redox energy in a proton gradient.</text>
</comment>
<keyword evidence="10" id="KW-0997">Cell inner membrane</keyword>
<reference evidence="11 12" key="1">
    <citation type="journal article" date="2012" name="Stand. Genomic Sci.">
        <title>Complete genome sequence of the aerobic, heterotroph Marinithermus hydrothermalis type strain (T1(T)) from a deep-sea hydrothermal vent chimney.</title>
        <authorList>
            <person name="Copeland A."/>
            <person name="Gu W."/>
            <person name="Yasawong M."/>
            <person name="Lapidus A."/>
            <person name="Lucas S."/>
            <person name="Deshpande S."/>
            <person name="Pagani I."/>
            <person name="Tapia R."/>
            <person name="Cheng J.F."/>
            <person name="Goodwin L.A."/>
            <person name="Pitluck S."/>
            <person name="Liolios K."/>
            <person name="Ivanova N."/>
            <person name="Mavromatis K."/>
            <person name="Mikhailova N."/>
            <person name="Pati A."/>
            <person name="Chen A."/>
            <person name="Palaniappan K."/>
            <person name="Land M."/>
            <person name="Pan C."/>
            <person name="Brambilla E.M."/>
            <person name="Rohde M."/>
            <person name="Tindall B.J."/>
            <person name="Sikorski J."/>
            <person name="Goker M."/>
            <person name="Detter J.C."/>
            <person name="Bristow J."/>
            <person name="Eisen J.A."/>
            <person name="Markowitz V."/>
            <person name="Hugenholtz P."/>
            <person name="Kyrpides N.C."/>
            <person name="Klenk H.P."/>
            <person name="Woyke T."/>
        </authorList>
    </citation>
    <scope>NUCLEOTIDE SEQUENCE [LARGE SCALE GENOMIC DNA]</scope>
    <source>
        <strain evidence="12">DSM 14884 / JCM 11576 / T1</strain>
    </source>
</reference>
<keyword evidence="8 10" id="KW-0520">NAD</keyword>
<dbReference type="EMBL" id="CP002630">
    <property type="protein sequence ID" value="AEB11266.1"/>
    <property type="molecule type" value="Genomic_DNA"/>
</dbReference>
<dbReference type="HAMAP" id="MF_01456">
    <property type="entry name" value="NDH1_NuoK"/>
    <property type="match status" value="1"/>
</dbReference>
<evidence type="ECO:0000256" key="7">
    <source>
        <dbReference type="ARBA" id="ARBA00022989"/>
    </source>
</evidence>
<dbReference type="EC" id="7.1.1.-" evidence="10"/>
<keyword evidence="5 10" id="KW-0874">Quinone</keyword>
<dbReference type="OrthoDB" id="9810120at2"/>
<dbReference type="GO" id="GO:0042773">
    <property type="term" value="P:ATP synthesis coupled electron transport"/>
    <property type="evidence" value="ECO:0007669"/>
    <property type="project" value="InterPro"/>
</dbReference>
<comment type="subcellular location">
    <subcellularLocation>
        <location evidence="10">Cell inner membrane</location>
        <topology evidence="10">Multi-pass membrane protein</topology>
    </subcellularLocation>
    <subcellularLocation>
        <location evidence="1">Membrane</location>
        <topology evidence="1">Multi-pass membrane protein</topology>
    </subcellularLocation>
</comment>
<evidence type="ECO:0000256" key="3">
    <source>
        <dbReference type="ARBA" id="ARBA00022448"/>
    </source>
</evidence>
<organism evidence="11 12">
    <name type="scientific">Marinithermus hydrothermalis (strain DSM 14884 / JCM 11576 / T1)</name>
    <dbReference type="NCBI Taxonomy" id="869210"/>
    <lineage>
        <taxon>Bacteria</taxon>
        <taxon>Thermotogati</taxon>
        <taxon>Deinococcota</taxon>
        <taxon>Deinococci</taxon>
        <taxon>Thermales</taxon>
        <taxon>Thermaceae</taxon>
        <taxon>Marinithermus</taxon>
    </lineage>
</organism>
<accession>F2NM09</accession>
<feature type="transmembrane region" description="Helical" evidence="10">
    <location>
        <begin position="58"/>
        <end position="81"/>
    </location>
</feature>
<evidence type="ECO:0000256" key="10">
    <source>
        <dbReference type="HAMAP-Rule" id="MF_01456"/>
    </source>
</evidence>
<dbReference type="InterPro" id="IPR039428">
    <property type="entry name" value="NUOK/Mnh_C1-like"/>
</dbReference>
<evidence type="ECO:0000256" key="2">
    <source>
        <dbReference type="ARBA" id="ARBA00010519"/>
    </source>
</evidence>
<dbReference type="PANTHER" id="PTHR11434">
    <property type="entry name" value="NADH-UBIQUINONE OXIDOREDUCTASE SUBUNIT ND4L"/>
    <property type="match status" value="1"/>
</dbReference>
<dbReference type="Pfam" id="PF00420">
    <property type="entry name" value="Oxidored_q2"/>
    <property type="match status" value="1"/>
</dbReference>
<keyword evidence="4 10" id="KW-0812">Transmembrane</keyword>
<keyword evidence="7 10" id="KW-1133">Transmembrane helix</keyword>
<name>F2NM09_MARHT</name>
<keyword evidence="10" id="KW-1003">Cell membrane</keyword>